<keyword evidence="3" id="KW-1133">Transmembrane helix</keyword>
<dbReference type="EMBL" id="JARBDR010000214">
    <property type="protein sequence ID" value="KAJ8319381.1"/>
    <property type="molecule type" value="Genomic_DNA"/>
</dbReference>
<reference evidence="5 6" key="1">
    <citation type="submission" date="2022-12" db="EMBL/GenBank/DDBJ databases">
        <title>Chromosome-level genome of Tegillarca granosa.</title>
        <authorList>
            <person name="Kim J."/>
        </authorList>
    </citation>
    <scope>NUCLEOTIDE SEQUENCE [LARGE SCALE GENOMIC DNA]</scope>
    <source>
        <strain evidence="5">Teg-2019</strain>
        <tissue evidence="5">Adductor muscle</tissue>
    </source>
</reference>
<protein>
    <submittedName>
        <fullName evidence="5">Uncharacterized protein</fullName>
    </submittedName>
</protein>
<sequence>MFVFVYTDLAFYDFQLYCCGVKDYKDWESNRYFNCSSPGTEACGVPFSCCKPTSSALIDRQCGYDMIRASHNSDRESYIYTIGCIPAGEKWLESNLIPVASILGICFAHNLRGDINAQISKWEYQEVHTVCRKEVRILQYLVIFRIAIL</sequence>
<evidence type="ECO:0000256" key="1">
    <source>
        <dbReference type="ARBA" id="ARBA00004141"/>
    </source>
</evidence>
<gene>
    <name evidence="5" type="ORF">KUTeg_004472</name>
</gene>
<dbReference type="Proteomes" id="UP001217089">
    <property type="component" value="Unassembled WGS sequence"/>
</dbReference>
<keyword evidence="2" id="KW-0812">Transmembrane</keyword>
<dbReference type="Pfam" id="PF00335">
    <property type="entry name" value="Tetraspanin"/>
    <property type="match status" value="1"/>
</dbReference>
<name>A0ABQ9FRL3_TEGGR</name>
<proteinExistence type="predicted"/>
<evidence type="ECO:0000313" key="5">
    <source>
        <dbReference type="EMBL" id="KAJ8319381.1"/>
    </source>
</evidence>
<dbReference type="InterPro" id="IPR008952">
    <property type="entry name" value="Tetraspanin_EC2_sf"/>
</dbReference>
<evidence type="ECO:0000256" key="3">
    <source>
        <dbReference type="ARBA" id="ARBA00022989"/>
    </source>
</evidence>
<comment type="caution">
    <text evidence="5">The sequence shown here is derived from an EMBL/GenBank/DDBJ whole genome shotgun (WGS) entry which is preliminary data.</text>
</comment>
<dbReference type="SUPFAM" id="SSF48652">
    <property type="entry name" value="Tetraspanin"/>
    <property type="match status" value="1"/>
</dbReference>
<evidence type="ECO:0000256" key="2">
    <source>
        <dbReference type="ARBA" id="ARBA00022692"/>
    </source>
</evidence>
<comment type="subcellular location">
    <subcellularLocation>
        <location evidence="1">Membrane</location>
        <topology evidence="1">Multi-pass membrane protein</topology>
    </subcellularLocation>
</comment>
<accession>A0ABQ9FRL3</accession>
<dbReference type="InterPro" id="IPR018499">
    <property type="entry name" value="Tetraspanin/Peripherin"/>
</dbReference>
<keyword evidence="4" id="KW-0472">Membrane</keyword>
<keyword evidence="6" id="KW-1185">Reference proteome</keyword>
<dbReference type="Gene3D" id="1.10.1450.10">
    <property type="entry name" value="Tetraspanin"/>
    <property type="match status" value="1"/>
</dbReference>
<evidence type="ECO:0000256" key="4">
    <source>
        <dbReference type="ARBA" id="ARBA00023136"/>
    </source>
</evidence>
<organism evidence="5 6">
    <name type="scientific">Tegillarca granosa</name>
    <name type="common">Malaysian cockle</name>
    <name type="synonym">Anadara granosa</name>
    <dbReference type="NCBI Taxonomy" id="220873"/>
    <lineage>
        <taxon>Eukaryota</taxon>
        <taxon>Metazoa</taxon>
        <taxon>Spiralia</taxon>
        <taxon>Lophotrochozoa</taxon>
        <taxon>Mollusca</taxon>
        <taxon>Bivalvia</taxon>
        <taxon>Autobranchia</taxon>
        <taxon>Pteriomorphia</taxon>
        <taxon>Arcoida</taxon>
        <taxon>Arcoidea</taxon>
        <taxon>Arcidae</taxon>
        <taxon>Tegillarca</taxon>
    </lineage>
</organism>
<evidence type="ECO:0000313" key="6">
    <source>
        <dbReference type="Proteomes" id="UP001217089"/>
    </source>
</evidence>